<gene>
    <name evidence="2" type="ORF">HNR40_009913</name>
</gene>
<dbReference type="AlphaFoldDB" id="A0A7W8ADT4"/>
<dbReference type="RefSeq" id="WP_184974342.1">
    <property type="nucleotide sequence ID" value="NZ_JACHIN010000023.1"/>
</dbReference>
<name>A0A7W8ADT4_9ACTN</name>
<sequence>MTGRPASQNVPIGAVATLSALTLGACGQRVYERSPVTVHEDDKPGRISRDGSGGRTTVGG</sequence>
<dbReference type="PROSITE" id="PS51257">
    <property type="entry name" value="PROKAR_LIPOPROTEIN"/>
    <property type="match status" value="1"/>
</dbReference>
<keyword evidence="3" id="KW-1185">Reference proteome</keyword>
<evidence type="ECO:0000256" key="1">
    <source>
        <dbReference type="SAM" id="MobiDB-lite"/>
    </source>
</evidence>
<protein>
    <recommendedName>
        <fullName evidence="4">Lipoprotein</fullName>
    </recommendedName>
</protein>
<reference evidence="2 3" key="1">
    <citation type="submission" date="2020-08" db="EMBL/GenBank/DDBJ databases">
        <title>Genomic Encyclopedia of Type Strains, Phase IV (KMG-IV): sequencing the most valuable type-strain genomes for metagenomic binning, comparative biology and taxonomic classification.</title>
        <authorList>
            <person name="Goeker M."/>
        </authorList>
    </citation>
    <scope>NUCLEOTIDE SEQUENCE [LARGE SCALE GENOMIC DNA]</scope>
    <source>
        <strain evidence="2 3">DSM 45385</strain>
    </source>
</reference>
<feature type="compositionally biased region" description="Basic and acidic residues" evidence="1">
    <location>
        <begin position="38"/>
        <end position="49"/>
    </location>
</feature>
<organism evidence="2 3">
    <name type="scientific">Nonomuraea endophytica</name>
    <dbReference type="NCBI Taxonomy" id="714136"/>
    <lineage>
        <taxon>Bacteria</taxon>
        <taxon>Bacillati</taxon>
        <taxon>Actinomycetota</taxon>
        <taxon>Actinomycetes</taxon>
        <taxon>Streptosporangiales</taxon>
        <taxon>Streptosporangiaceae</taxon>
        <taxon>Nonomuraea</taxon>
    </lineage>
</organism>
<accession>A0A7W8ADT4</accession>
<evidence type="ECO:0000313" key="3">
    <source>
        <dbReference type="Proteomes" id="UP000568380"/>
    </source>
</evidence>
<evidence type="ECO:0000313" key="2">
    <source>
        <dbReference type="EMBL" id="MBB5084404.1"/>
    </source>
</evidence>
<dbReference type="Proteomes" id="UP000568380">
    <property type="component" value="Unassembled WGS sequence"/>
</dbReference>
<evidence type="ECO:0008006" key="4">
    <source>
        <dbReference type="Google" id="ProtNLM"/>
    </source>
</evidence>
<comment type="caution">
    <text evidence="2">The sequence shown here is derived from an EMBL/GenBank/DDBJ whole genome shotgun (WGS) entry which is preliminary data.</text>
</comment>
<proteinExistence type="predicted"/>
<feature type="compositionally biased region" description="Gly residues" evidence="1">
    <location>
        <begin position="51"/>
        <end position="60"/>
    </location>
</feature>
<dbReference type="EMBL" id="JACHIN010000023">
    <property type="protein sequence ID" value="MBB5084404.1"/>
    <property type="molecule type" value="Genomic_DNA"/>
</dbReference>
<feature type="region of interest" description="Disordered" evidence="1">
    <location>
        <begin position="35"/>
        <end position="60"/>
    </location>
</feature>